<dbReference type="InterPro" id="IPR029036">
    <property type="entry name" value="P5CR_dimer"/>
</dbReference>
<feature type="domain" description="Pyrroline-5-carboxylate reductase dimerisation" evidence="9">
    <location>
        <begin position="160"/>
        <end position="263"/>
    </location>
</feature>
<organism evidence="10 11">
    <name type="scientific">Weissella kandleri</name>
    <dbReference type="NCBI Taxonomy" id="1616"/>
    <lineage>
        <taxon>Bacteria</taxon>
        <taxon>Bacillati</taxon>
        <taxon>Bacillota</taxon>
        <taxon>Bacilli</taxon>
        <taxon>Lactobacillales</taxon>
        <taxon>Lactobacillaceae</taxon>
        <taxon>Weissella</taxon>
    </lineage>
</organism>
<dbReference type="InterPro" id="IPR028939">
    <property type="entry name" value="P5C_Rdtase_cat_N"/>
</dbReference>
<dbReference type="Pfam" id="PF03807">
    <property type="entry name" value="F420_oxidored"/>
    <property type="match status" value="1"/>
</dbReference>
<evidence type="ECO:0000313" key="11">
    <source>
        <dbReference type="Proteomes" id="UP000051655"/>
    </source>
</evidence>
<reference evidence="10 11" key="1">
    <citation type="journal article" date="2015" name="Genome Announc.">
        <title>Expanding the biotechnology potential of lactobacilli through comparative genomics of 213 strains and associated genera.</title>
        <authorList>
            <person name="Sun Z."/>
            <person name="Harris H.M."/>
            <person name="McCann A."/>
            <person name="Guo C."/>
            <person name="Argimon S."/>
            <person name="Zhang W."/>
            <person name="Yang X."/>
            <person name="Jeffery I.B."/>
            <person name="Cooney J.C."/>
            <person name="Kagawa T.F."/>
            <person name="Liu W."/>
            <person name="Song Y."/>
            <person name="Salvetti E."/>
            <person name="Wrobel A."/>
            <person name="Rasinkangas P."/>
            <person name="Parkhill J."/>
            <person name="Rea M.C."/>
            <person name="O'Sullivan O."/>
            <person name="Ritari J."/>
            <person name="Douillard F.P."/>
            <person name="Paul Ross R."/>
            <person name="Yang R."/>
            <person name="Briner A.E."/>
            <person name="Felis G.E."/>
            <person name="de Vos W.M."/>
            <person name="Barrangou R."/>
            <person name="Klaenhammer T.R."/>
            <person name="Caufield P.W."/>
            <person name="Cui Y."/>
            <person name="Zhang H."/>
            <person name="O'Toole P.W."/>
        </authorList>
    </citation>
    <scope>NUCLEOTIDE SEQUENCE [LARGE SCALE GENOMIC DNA]</scope>
    <source>
        <strain evidence="10 11">DSM 20593</strain>
    </source>
</reference>
<accession>A0A0R2JDG4</accession>
<comment type="subcellular location">
    <subcellularLocation>
        <location evidence="5">Cytoplasm</location>
    </subcellularLocation>
</comment>
<evidence type="ECO:0000313" key="10">
    <source>
        <dbReference type="EMBL" id="KRN75394.1"/>
    </source>
</evidence>
<name>A0A0R2JDG4_9LACO</name>
<dbReference type="Proteomes" id="UP000051655">
    <property type="component" value="Unassembled WGS sequence"/>
</dbReference>
<dbReference type="OrthoDB" id="9805754at2"/>
<evidence type="ECO:0000256" key="4">
    <source>
        <dbReference type="ARBA" id="ARBA00023002"/>
    </source>
</evidence>
<evidence type="ECO:0000256" key="7">
    <source>
        <dbReference type="PIRSR" id="PIRSR000193-1"/>
    </source>
</evidence>
<dbReference type="PANTHER" id="PTHR11645">
    <property type="entry name" value="PYRROLINE-5-CARBOXYLATE REDUCTASE"/>
    <property type="match status" value="1"/>
</dbReference>
<dbReference type="SUPFAM" id="SSF51735">
    <property type="entry name" value="NAD(P)-binding Rossmann-fold domains"/>
    <property type="match status" value="1"/>
</dbReference>
<dbReference type="EC" id="1.5.1.2" evidence="5 6"/>
<dbReference type="InterPro" id="IPR008927">
    <property type="entry name" value="6-PGluconate_DH-like_C_sf"/>
</dbReference>
<evidence type="ECO:0000256" key="1">
    <source>
        <dbReference type="ARBA" id="ARBA00005525"/>
    </source>
</evidence>
<dbReference type="STRING" id="1616.IV73_GL000559"/>
<keyword evidence="2 5" id="KW-0641">Proline biosynthesis</keyword>
<keyword evidence="5" id="KW-0028">Amino-acid biosynthesis</keyword>
<comment type="catalytic activity">
    <reaction evidence="5">
        <text>L-proline + NADP(+) = (S)-1-pyrroline-5-carboxylate + NADPH + 2 H(+)</text>
        <dbReference type="Rhea" id="RHEA:14109"/>
        <dbReference type="ChEBI" id="CHEBI:15378"/>
        <dbReference type="ChEBI" id="CHEBI:17388"/>
        <dbReference type="ChEBI" id="CHEBI:57783"/>
        <dbReference type="ChEBI" id="CHEBI:58349"/>
        <dbReference type="ChEBI" id="CHEBI:60039"/>
        <dbReference type="EC" id="1.5.1.2"/>
    </reaction>
</comment>
<dbReference type="HAMAP" id="MF_01925">
    <property type="entry name" value="P5C_reductase"/>
    <property type="match status" value="1"/>
</dbReference>
<comment type="similarity">
    <text evidence="1 5">Belongs to the pyrroline-5-carboxylate reductase family.</text>
</comment>
<dbReference type="SUPFAM" id="SSF48179">
    <property type="entry name" value="6-phosphogluconate dehydrogenase C-terminal domain-like"/>
    <property type="match status" value="1"/>
</dbReference>
<evidence type="ECO:0000259" key="8">
    <source>
        <dbReference type="Pfam" id="PF03807"/>
    </source>
</evidence>
<keyword evidence="3 5" id="KW-0521">NADP</keyword>
<comment type="catalytic activity">
    <reaction evidence="5">
        <text>L-proline + NAD(+) = (S)-1-pyrroline-5-carboxylate + NADH + 2 H(+)</text>
        <dbReference type="Rhea" id="RHEA:14105"/>
        <dbReference type="ChEBI" id="CHEBI:15378"/>
        <dbReference type="ChEBI" id="CHEBI:17388"/>
        <dbReference type="ChEBI" id="CHEBI:57540"/>
        <dbReference type="ChEBI" id="CHEBI:57945"/>
        <dbReference type="ChEBI" id="CHEBI:60039"/>
        <dbReference type="EC" id="1.5.1.2"/>
    </reaction>
</comment>
<dbReference type="RefSeq" id="WP_057754445.1">
    <property type="nucleotide sequence ID" value="NZ_JQBP01000002.1"/>
</dbReference>
<gene>
    <name evidence="5" type="primary">proC</name>
    <name evidence="10" type="ORF">IV73_GL000559</name>
</gene>
<dbReference type="PANTHER" id="PTHR11645:SF0">
    <property type="entry name" value="PYRROLINE-5-CARBOXYLATE REDUCTASE 3"/>
    <property type="match status" value="1"/>
</dbReference>
<dbReference type="GO" id="GO:0004735">
    <property type="term" value="F:pyrroline-5-carboxylate reductase activity"/>
    <property type="evidence" value="ECO:0007669"/>
    <property type="project" value="UniProtKB-UniRule"/>
</dbReference>
<dbReference type="NCBIfam" id="TIGR00112">
    <property type="entry name" value="proC"/>
    <property type="match status" value="1"/>
</dbReference>
<dbReference type="UniPathway" id="UPA00098">
    <property type="reaction ID" value="UER00361"/>
</dbReference>
<feature type="binding site" evidence="7">
    <location>
        <begin position="7"/>
        <end position="12"/>
    </location>
    <ligand>
        <name>NADP(+)</name>
        <dbReference type="ChEBI" id="CHEBI:58349"/>
    </ligand>
</feature>
<comment type="pathway">
    <text evidence="5">Amino-acid biosynthesis; L-proline biosynthesis; L-proline from L-glutamate 5-semialdehyde: step 1/1.</text>
</comment>
<comment type="function">
    <text evidence="5">Catalyzes the reduction of 1-pyrroline-5-carboxylate (PCA) to L-proline.</text>
</comment>
<keyword evidence="11" id="KW-1185">Reference proteome</keyword>
<dbReference type="Gene3D" id="3.40.50.720">
    <property type="entry name" value="NAD(P)-binding Rossmann-like Domain"/>
    <property type="match status" value="1"/>
</dbReference>
<dbReference type="Pfam" id="PF14748">
    <property type="entry name" value="P5CR_dimer"/>
    <property type="match status" value="1"/>
</dbReference>
<dbReference type="EMBL" id="JQBP01000002">
    <property type="protein sequence ID" value="KRN75394.1"/>
    <property type="molecule type" value="Genomic_DNA"/>
</dbReference>
<proteinExistence type="inferred from homology"/>
<feature type="binding site" evidence="7">
    <location>
        <begin position="66"/>
        <end position="69"/>
    </location>
    <ligand>
        <name>NADP(+)</name>
        <dbReference type="ChEBI" id="CHEBI:58349"/>
    </ligand>
</feature>
<evidence type="ECO:0000256" key="6">
    <source>
        <dbReference type="NCBIfam" id="TIGR00112"/>
    </source>
</evidence>
<protein>
    <recommendedName>
        <fullName evidence="5 6">Pyrroline-5-carboxylate reductase</fullName>
        <shortName evidence="5">P5C reductase</shortName>
        <shortName evidence="5">P5CR</shortName>
        <ecNumber evidence="5 6">1.5.1.2</ecNumber>
    </recommendedName>
    <alternativeName>
        <fullName evidence="5">PCA reductase</fullName>
    </alternativeName>
</protein>
<evidence type="ECO:0000256" key="2">
    <source>
        <dbReference type="ARBA" id="ARBA00022650"/>
    </source>
</evidence>
<dbReference type="Gene3D" id="1.10.3730.10">
    <property type="entry name" value="ProC C-terminal domain-like"/>
    <property type="match status" value="1"/>
</dbReference>
<dbReference type="AlphaFoldDB" id="A0A0R2JDG4"/>
<dbReference type="InterPro" id="IPR000304">
    <property type="entry name" value="Pyrroline-COOH_reductase"/>
</dbReference>
<sequence>MFKIGFIGAGNMAQAMIKGWSHLDREQVQQVVYARHSANAVAEELRIQAMPDMETLAQESDMIILATPPTALDDIANQIRSVVAYAKNKIVVSIMGGISLQTLQTAFGAQTKLVRALPNVNVAVDEGYIAMAAGQTLNPDEKGAVFAILAELGRVEEYSEAQFGAVSALAGSGPAFVAGFVQALTEAGRQAGLENETSSKLAQQTIQGTLQKMATEEITPLELAHQVMTPGGSTAAGWEVMQERDINQMMDVVIQATMKKNAEFE</sequence>
<evidence type="ECO:0000259" key="9">
    <source>
        <dbReference type="Pfam" id="PF14748"/>
    </source>
</evidence>
<dbReference type="GO" id="GO:0055129">
    <property type="term" value="P:L-proline biosynthetic process"/>
    <property type="evidence" value="ECO:0007669"/>
    <property type="project" value="UniProtKB-UniRule"/>
</dbReference>
<dbReference type="InterPro" id="IPR036291">
    <property type="entry name" value="NAD(P)-bd_dom_sf"/>
</dbReference>
<feature type="domain" description="Pyrroline-5-carboxylate reductase catalytic N-terminal" evidence="8">
    <location>
        <begin position="3"/>
        <end position="95"/>
    </location>
</feature>
<dbReference type="PATRIC" id="fig|1616.3.peg.575"/>
<evidence type="ECO:0000256" key="3">
    <source>
        <dbReference type="ARBA" id="ARBA00022857"/>
    </source>
</evidence>
<dbReference type="PIRSF" id="PIRSF000193">
    <property type="entry name" value="Pyrrol-5-carb_rd"/>
    <property type="match status" value="1"/>
</dbReference>
<evidence type="ECO:0000256" key="5">
    <source>
        <dbReference type="HAMAP-Rule" id="MF_01925"/>
    </source>
</evidence>
<dbReference type="GO" id="GO:0005737">
    <property type="term" value="C:cytoplasm"/>
    <property type="evidence" value="ECO:0007669"/>
    <property type="project" value="UniProtKB-SubCell"/>
</dbReference>
<comment type="caution">
    <text evidence="10">The sequence shown here is derived from an EMBL/GenBank/DDBJ whole genome shotgun (WGS) entry which is preliminary data.</text>
</comment>
<keyword evidence="5" id="KW-0963">Cytoplasm</keyword>
<keyword evidence="4 5" id="KW-0560">Oxidoreductase</keyword>